<comment type="caution">
    <text evidence="1">The sequence shown here is derived from an EMBL/GenBank/DDBJ whole genome shotgun (WGS) entry which is preliminary data.</text>
</comment>
<reference evidence="1 2" key="1">
    <citation type="journal article" date="2016" name="Nat. Commun.">
        <title>Thousands of microbial genomes shed light on interconnected biogeochemical processes in an aquifer system.</title>
        <authorList>
            <person name="Anantharaman K."/>
            <person name="Brown C.T."/>
            <person name="Hug L.A."/>
            <person name="Sharon I."/>
            <person name="Castelle C.J."/>
            <person name="Probst A.J."/>
            <person name="Thomas B.C."/>
            <person name="Singh A."/>
            <person name="Wilkins M.J."/>
            <person name="Karaoz U."/>
            <person name="Brodie E.L."/>
            <person name="Williams K.H."/>
            <person name="Hubbard S.S."/>
            <person name="Banfield J.F."/>
        </authorList>
    </citation>
    <scope>NUCLEOTIDE SEQUENCE [LARGE SCALE GENOMIC DNA]</scope>
</reference>
<dbReference type="AlphaFoldDB" id="A0A1F7GL74"/>
<gene>
    <name evidence="1" type="ORF">A2799_01610</name>
</gene>
<protein>
    <submittedName>
        <fullName evidence="1">Uncharacterized protein</fullName>
    </submittedName>
</protein>
<proteinExistence type="predicted"/>
<name>A0A1F7GL74_9BACT</name>
<organism evidence="1 2">
    <name type="scientific">Candidatus Roizmanbacteria bacterium RIFCSPHIGHO2_01_FULL_39_24</name>
    <dbReference type="NCBI Taxonomy" id="1802032"/>
    <lineage>
        <taxon>Bacteria</taxon>
        <taxon>Candidatus Roizmaniibacteriota</taxon>
    </lineage>
</organism>
<dbReference type="EMBL" id="MFZH01000007">
    <property type="protein sequence ID" value="OGK19708.1"/>
    <property type="molecule type" value="Genomic_DNA"/>
</dbReference>
<evidence type="ECO:0000313" key="1">
    <source>
        <dbReference type="EMBL" id="OGK19708.1"/>
    </source>
</evidence>
<accession>A0A1F7GL74</accession>
<evidence type="ECO:0000313" key="2">
    <source>
        <dbReference type="Proteomes" id="UP000176850"/>
    </source>
</evidence>
<sequence length="81" mass="9504">MSENEQVKKNLGLSEEFMSYIIANKIKMQSNRSYVFFSPYDKKLNKLNERLIDGLIKDGKKVVRVEKTKNSANPWKFMSVQ</sequence>
<dbReference type="Proteomes" id="UP000176850">
    <property type="component" value="Unassembled WGS sequence"/>
</dbReference>